<evidence type="ECO:0000313" key="2">
    <source>
        <dbReference type="EMBL" id="MEL5996675.1"/>
    </source>
</evidence>
<keyword evidence="1" id="KW-0479">Metal-binding</keyword>
<gene>
    <name evidence="2" type="ORF">AAFH49_20870</name>
</gene>
<dbReference type="PANTHER" id="PTHR34448:SF1">
    <property type="entry name" value="BLL6088 PROTEIN"/>
    <property type="match status" value="1"/>
</dbReference>
<comment type="caution">
    <text evidence="2">The sequence shown here is derived from an EMBL/GenBank/DDBJ whole genome shotgun (WGS) entry which is preliminary data.</text>
</comment>
<dbReference type="Gene3D" id="3.40.1830.10">
    <property type="entry name" value="Thermophilic metalloprotease (M29)"/>
    <property type="match status" value="1"/>
</dbReference>
<dbReference type="EMBL" id="JBCEVZ010000087">
    <property type="protein sequence ID" value="MEL5996675.1"/>
    <property type="molecule type" value="Genomic_DNA"/>
</dbReference>
<evidence type="ECO:0000313" key="3">
    <source>
        <dbReference type="Proteomes" id="UP001479606"/>
    </source>
</evidence>
<accession>A0ABU9M183</accession>
<keyword evidence="3" id="KW-1185">Reference proteome</keyword>
<dbReference type="RefSeq" id="WP_342301234.1">
    <property type="nucleotide sequence ID" value="NZ_JBCEVZ010000087.1"/>
</dbReference>
<keyword evidence="2" id="KW-0378">Hydrolase</keyword>
<dbReference type="PANTHER" id="PTHR34448">
    <property type="entry name" value="AMINOPEPTIDASE"/>
    <property type="match status" value="1"/>
</dbReference>
<dbReference type="InterPro" id="IPR052170">
    <property type="entry name" value="M29_Exopeptidase"/>
</dbReference>
<evidence type="ECO:0000256" key="1">
    <source>
        <dbReference type="ARBA" id="ARBA00022723"/>
    </source>
</evidence>
<protein>
    <submittedName>
        <fullName evidence="2">Aminopeptidase</fullName>
        <ecNumber evidence="2">3.4.11.-</ecNumber>
    </submittedName>
</protein>
<dbReference type="EC" id="3.4.11.-" evidence="2"/>
<proteinExistence type="predicted"/>
<keyword evidence="2" id="KW-0031">Aminopeptidase</keyword>
<organism evidence="2 3">
    <name type="scientific">Hymenobacter segetis</name>
    <dbReference type="NCBI Taxonomy" id="2025509"/>
    <lineage>
        <taxon>Bacteria</taxon>
        <taxon>Pseudomonadati</taxon>
        <taxon>Bacteroidota</taxon>
        <taxon>Cytophagia</taxon>
        <taxon>Cytophagales</taxon>
        <taxon>Hymenobacteraceae</taxon>
        <taxon>Hymenobacter</taxon>
    </lineage>
</organism>
<name>A0ABU9M183_9BACT</name>
<dbReference type="SUPFAM" id="SSF144052">
    <property type="entry name" value="Thermophilic metalloprotease-like"/>
    <property type="match status" value="1"/>
</dbReference>
<sequence length="427" mass="45076">MNLTASRAGALVKFLTHSILVVMLKKLIPMACVSGLILSSGSAFGQNYEQVAKQIVNTSAGVKPGESVIISGGQHTLPLMEAVAVEVARAGGQPLMWVQTDKVARAVNMETPEADIQASKFNNMSLQADVLIGLPTVEDGRAVMAGLSTARRAKFGQVAAASGYTQKLDASKQRGVYITYPSKSYAASQQLDYAGYEQMIWGSIGTDYSAIAVQAEQMKQLLANGKKMHITSPEGTDLTVDLASRPVFADDGVLSAADQQEKLIYNRTARLPGGLLYGTCQETSATGRLAVANDNISDGKPLKAFKADLKSGQVENVRAEVGADAFKEQMAAYGAPGLQVDKFFIGLNPMMKTDNAKAFYPNTAAGMVYVSTGNNALYGGQNQTPGGYSFPIANATVDIDGKVIVRNGQLVSPAMASTKPAAKKKGK</sequence>
<dbReference type="InterPro" id="IPR058739">
    <property type="entry name" value="NicX"/>
</dbReference>
<dbReference type="Pfam" id="PF26233">
    <property type="entry name" value="NicX"/>
    <property type="match status" value="1"/>
</dbReference>
<keyword evidence="2" id="KW-0645">Protease</keyword>
<dbReference type="InterPro" id="IPR035097">
    <property type="entry name" value="M29_N-terminal"/>
</dbReference>
<reference evidence="2 3" key="1">
    <citation type="journal article" date="2018" name="Arch. Microbiol.">
        <title>Hymenobacter segetis sp. nov., isolated from soil.</title>
        <authorList>
            <person name="Ten L.N."/>
            <person name="Lim S.J."/>
            <person name="Kim B.O."/>
            <person name="Kang I.K."/>
            <person name="Jung H.Y."/>
        </authorList>
    </citation>
    <scope>NUCLEOTIDE SEQUENCE [LARGE SCALE GENOMIC DNA]</scope>
    <source>
        <strain evidence="2 3">S7-3-11</strain>
    </source>
</reference>
<dbReference type="GO" id="GO:0004177">
    <property type="term" value="F:aminopeptidase activity"/>
    <property type="evidence" value="ECO:0007669"/>
    <property type="project" value="UniProtKB-KW"/>
</dbReference>
<dbReference type="Proteomes" id="UP001479606">
    <property type="component" value="Unassembled WGS sequence"/>
</dbReference>